<sequence length="69" mass="7320">MQVQPTRPSASITIRSWSKPIGGRSSRTATLSAAGTQCLEFHRAADDWDVHQESPRATTPPGSVADSVG</sequence>
<dbReference type="KEGG" id="nag:AArcMg_2013"/>
<gene>
    <name evidence="2" type="ORF">AArcMg_2013</name>
</gene>
<feature type="region of interest" description="Disordered" evidence="1">
    <location>
        <begin position="47"/>
        <end position="69"/>
    </location>
</feature>
<accession>A0A346PR69</accession>
<evidence type="ECO:0000313" key="2">
    <source>
        <dbReference type="EMBL" id="AXR82014.1"/>
    </source>
</evidence>
<dbReference type="AlphaFoldDB" id="A0A346PR69"/>
<protein>
    <submittedName>
        <fullName evidence="2">Uncharacterized protein</fullName>
    </submittedName>
</protein>
<dbReference type="Proteomes" id="UP000258613">
    <property type="component" value="Chromosome"/>
</dbReference>
<evidence type="ECO:0000313" key="3">
    <source>
        <dbReference type="Proteomes" id="UP000258613"/>
    </source>
</evidence>
<name>A0A346PR69_9EURY</name>
<evidence type="ECO:0000256" key="1">
    <source>
        <dbReference type="SAM" id="MobiDB-lite"/>
    </source>
</evidence>
<dbReference type="EMBL" id="CP027033">
    <property type="protein sequence ID" value="AXR82014.1"/>
    <property type="molecule type" value="Genomic_DNA"/>
</dbReference>
<keyword evidence="3" id="KW-1185">Reference proteome</keyword>
<reference evidence="3" key="1">
    <citation type="submission" date="2018-02" db="EMBL/GenBank/DDBJ databases">
        <title>Phenotypic and genomic properties of facultatively anaerobic sulfur-reducing natronoarchaea from hypersaline soda lakes.</title>
        <authorList>
            <person name="Sorokin D.Y."/>
            <person name="Kublanov I.V."/>
            <person name="Roman P."/>
            <person name="Sinninghe Damste J.S."/>
            <person name="Golyshin P.N."/>
            <person name="Rojo D."/>
            <person name="Ciordia S."/>
            <person name="Mena M.D.C."/>
            <person name="Ferrer M."/>
            <person name="Messina E."/>
            <person name="Smedile F."/>
            <person name="La Spada G."/>
            <person name="La Cono V."/>
            <person name="Yakimov M.M."/>
        </authorList>
    </citation>
    <scope>NUCLEOTIDE SEQUENCE [LARGE SCALE GENOMIC DNA]</scope>
    <source>
        <strain evidence="3">AArc-Mg</strain>
    </source>
</reference>
<proteinExistence type="predicted"/>
<organism evidence="2 3">
    <name type="scientific">Natrarchaeobaculum sulfurireducens</name>
    <dbReference type="NCBI Taxonomy" id="2044521"/>
    <lineage>
        <taxon>Archaea</taxon>
        <taxon>Methanobacteriati</taxon>
        <taxon>Methanobacteriota</taxon>
        <taxon>Stenosarchaea group</taxon>
        <taxon>Halobacteria</taxon>
        <taxon>Halobacteriales</taxon>
        <taxon>Natrialbaceae</taxon>
        <taxon>Natrarchaeobaculum</taxon>
    </lineage>
</organism>